<gene>
    <name evidence="1" type="ORF">MU516_19060</name>
</gene>
<reference evidence="1 2" key="1">
    <citation type="submission" date="2022-04" db="EMBL/GenBank/DDBJ databases">
        <title>Paracoccus sp. YLB-12 draft genome sequence.</title>
        <authorList>
            <person name="Yu L."/>
        </authorList>
    </citation>
    <scope>NUCLEOTIDE SEQUENCE [LARGE SCALE GENOMIC DNA]</scope>
    <source>
        <strain evidence="1 2">YLB-12</strain>
    </source>
</reference>
<comment type="caution">
    <text evidence="1">The sequence shown here is derived from an EMBL/GenBank/DDBJ whole genome shotgun (WGS) entry which is preliminary data.</text>
</comment>
<protein>
    <submittedName>
        <fullName evidence="1">Uncharacterized protein</fullName>
    </submittedName>
</protein>
<organism evidence="1 2">
    <name type="scientific">Paracoccus maritimus</name>
    <dbReference type="NCBI Taxonomy" id="2933292"/>
    <lineage>
        <taxon>Bacteria</taxon>
        <taxon>Pseudomonadati</taxon>
        <taxon>Pseudomonadota</taxon>
        <taxon>Alphaproteobacteria</taxon>
        <taxon>Rhodobacterales</taxon>
        <taxon>Paracoccaceae</taxon>
        <taxon>Paracoccus</taxon>
    </lineage>
</organism>
<evidence type="ECO:0000313" key="2">
    <source>
        <dbReference type="Proteomes" id="UP001320702"/>
    </source>
</evidence>
<dbReference type="RefSeq" id="WP_260278799.1">
    <property type="nucleotide sequence ID" value="NZ_JANAVZ010000028.1"/>
</dbReference>
<accession>A0ABT2KEG4</accession>
<sequence>MATLEVELTPGASADDVRRAVKGRVRETTGMEHVTVEVAASMAHGG</sequence>
<dbReference type="Proteomes" id="UP001320702">
    <property type="component" value="Unassembled WGS sequence"/>
</dbReference>
<keyword evidence="2" id="KW-1185">Reference proteome</keyword>
<name>A0ABT2KEG4_9RHOB</name>
<evidence type="ECO:0000313" key="1">
    <source>
        <dbReference type="EMBL" id="MCT4334937.1"/>
    </source>
</evidence>
<proteinExistence type="predicted"/>
<dbReference type="EMBL" id="JANAVZ010000028">
    <property type="protein sequence ID" value="MCT4334937.1"/>
    <property type="molecule type" value="Genomic_DNA"/>
</dbReference>